<feature type="domain" description="SpoVT-AbrB" evidence="2">
    <location>
        <begin position="3"/>
        <end position="45"/>
    </location>
</feature>
<dbReference type="PROSITE" id="PS51740">
    <property type="entry name" value="SPOVT_ABRB"/>
    <property type="match status" value="1"/>
</dbReference>
<reference evidence="3" key="1">
    <citation type="journal article" date="2020" name="mSystems">
        <title>Genome- and Community-Level Interaction Insights into Carbon Utilization and Element Cycling Functions of Hydrothermarchaeota in Hydrothermal Sediment.</title>
        <authorList>
            <person name="Zhou Z."/>
            <person name="Liu Y."/>
            <person name="Xu W."/>
            <person name="Pan J."/>
            <person name="Luo Z.H."/>
            <person name="Li M."/>
        </authorList>
    </citation>
    <scope>NUCLEOTIDE SEQUENCE [LARGE SCALE GENOMIC DNA]</scope>
    <source>
        <strain evidence="3">HyVt-533</strain>
    </source>
</reference>
<dbReference type="Pfam" id="PF04014">
    <property type="entry name" value="MazE_antitoxin"/>
    <property type="match status" value="1"/>
</dbReference>
<dbReference type="EMBL" id="DROK01000248">
    <property type="protein sequence ID" value="HHI97845.1"/>
    <property type="molecule type" value="Genomic_DNA"/>
</dbReference>
<organism evidence="3">
    <name type="scientific">Thermodesulfatator atlanticus</name>
    <dbReference type="NCBI Taxonomy" id="501497"/>
    <lineage>
        <taxon>Bacteria</taxon>
        <taxon>Pseudomonadati</taxon>
        <taxon>Thermodesulfobacteriota</taxon>
        <taxon>Thermodesulfobacteria</taxon>
        <taxon>Thermodesulfobacteriales</taxon>
        <taxon>Thermodesulfatatoraceae</taxon>
        <taxon>Thermodesulfatator</taxon>
    </lineage>
</organism>
<dbReference type="InterPro" id="IPR037914">
    <property type="entry name" value="SpoVT-AbrB_sf"/>
</dbReference>
<dbReference type="AlphaFoldDB" id="A0A7V5U354"/>
<evidence type="ECO:0000259" key="2">
    <source>
        <dbReference type="PROSITE" id="PS51740"/>
    </source>
</evidence>
<dbReference type="GO" id="GO:0003677">
    <property type="term" value="F:DNA binding"/>
    <property type="evidence" value="ECO:0007669"/>
    <property type="project" value="UniProtKB-UniRule"/>
</dbReference>
<sequence>MLVKTIKISKKGQITLPKEIRKALGTEVLKVTLQGRQVILEPLEDLAGALKEYARPVNLDQAKEEAWTEVVREKYGRSRH</sequence>
<dbReference type="SUPFAM" id="SSF89447">
    <property type="entry name" value="AbrB/MazE/MraZ-like"/>
    <property type="match status" value="1"/>
</dbReference>
<protein>
    <submittedName>
        <fullName evidence="3">AbrB/MazE/SpoVT family DNA-binding domain-containing protein</fullName>
    </submittedName>
</protein>
<dbReference type="SMART" id="SM00966">
    <property type="entry name" value="SpoVT_AbrB"/>
    <property type="match status" value="1"/>
</dbReference>
<comment type="caution">
    <text evidence="3">The sequence shown here is derived from an EMBL/GenBank/DDBJ whole genome shotgun (WGS) entry which is preliminary data.</text>
</comment>
<gene>
    <name evidence="3" type="ORF">ENJ96_08320</name>
</gene>
<proteinExistence type="predicted"/>
<accession>A0A7V5U354</accession>
<keyword evidence="1 3" id="KW-0238">DNA-binding</keyword>
<dbReference type="NCBIfam" id="TIGR01439">
    <property type="entry name" value="lp_hng_hel_AbrB"/>
    <property type="match status" value="1"/>
</dbReference>
<dbReference type="InterPro" id="IPR007159">
    <property type="entry name" value="SpoVT-AbrB_dom"/>
</dbReference>
<evidence type="ECO:0000313" key="3">
    <source>
        <dbReference type="EMBL" id="HHI97845.1"/>
    </source>
</evidence>
<dbReference type="Proteomes" id="UP000886101">
    <property type="component" value="Unassembled WGS sequence"/>
</dbReference>
<dbReference type="Gene3D" id="2.10.260.10">
    <property type="match status" value="1"/>
</dbReference>
<evidence type="ECO:0000256" key="1">
    <source>
        <dbReference type="PROSITE-ProRule" id="PRU01076"/>
    </source>
</evidence>
<name>A0A7V5U354_9BACT</name>